<dbReference type="AlphaFoldDB" id="A0A1M5V9B2"/>
<keyword evidence="4" id="KW-1185">Reference proteome</keyword>
<name>A0A1M5V9B2_9RHOB</name>
<accession>A0A1M5V9B2</accession>
<evidence type="ECO:0000313" key="4">
    <source>
        <dbReference type="Proteomes" id="UP000184211"/>
    </source>
</evidence>
<evidence type="ECO:0000256" key="1">
    <source>
        <dbReference type="SAM" id="Phobius"/>
    </source>
</evidence>
<feature type="domain" description="TadE-like" evidence="2">
    <location>
        <begin position="18"/>
        <end position="60"/>
    </location>
</feature>
<dbReference type="RefSeq" id="WP_072793921.1">
    <property type="nucleotide sequence ID" value="NZ_FQWM01000008.1"/>
</dbReference>
<keyword evidence="1" id="KW-1133">Transmembrane helix</keyword>
<proteinExistence type="predicted"/>
<organism evidence="3 4">
    <name type="scientific">Cognatishimia maritima</name>
    <dbReference type="NCBI Taxonomy" id="870908"/>
    <lineage>
        <taxon>Bacteria</taxon>
        <taxon>Pseudomonadati</taxon>
        <taxon>Pseudomonadota</taxon>
        <taxon>Alphaproteobacteria</taxon>
        <taxon>Rhodobacterales</taxon>
        <taxon>Paracoccaceae</taxon>
        <taxon>Cognatishimia</taxon>
    </lineage>
</organism>
<keyword evidence="1" id="KW-0472">Membrane</keyword>
<dbReference type="Pfam" id="PF07811">
    <property type="entry name" value="TadE"/>
    <property type="match status" value="1"/>
</dbReference>
<dbReference type="Proteomes" id="UP000184211">
    <property type="component" value="Unassembled WGS sequence"/>
</dbReference>
<evidence type="ECO:0000313" key="3">
    <source>
        <dbReference type="EMBL" id="SHH71815.1"/>
    </source>
</evidence>
<dbReference type="InterPro" id="IPR012495">
    <property type="entry name" value="TadE-like_dom"/>
</dbReference>
<sequence length="177" mass="19916">MKQRITQKLRNFRLKEDGNAAVEFVIMAPLLLILMLASVEIGMMTIRNSLLERAMDDTVRWVRLNTGAAPTHAELKTMICEYNVVPDCETNLQLEMLVRDLRSWEVLPASYTCTDRAEEILPMSEFSLGEDNELVVLRACAKFEPLFPNALFASVLSKDGAGDAALTYTTAFVQEPR</sequence>
<dbReference type="OrthoDB" id="7907064at2"/>
<feature type="transmembrane region" description="Helical" evidence="1">
    <location>
        <begin position="20"/>
        <end position="39"/>
    </location>
</feature>
<gene>
    <name evidence="3" type="ORF">SAMN04488044_3081</name>
</gene>
<dbReference type="EMBL" id="FQWM01000008">
    <property type="protein sequence ID" value="SHH71815.1"/>
    <property type="molecule type" value="Genomic_DNA"/>
</dbReference>
<evidence type="ECO:0000259" key="2">
    <source>
        <dbReference type="Pfam" id="PF07811"/>
    </source>
</evidence>
<dbReference type="STRING" id="870908.SAMN04488044_3081"/>
<keyword evidence="1" id="KW-0812">Transmembrane</keyword>
<reference evidence="4" key="1">
    <citation type="submission" date="2016-11" db="EMBL/GenBank/DDBJ databases">
        <authorList>
            <person name="Varghese N."/>
            <person name="Submissions S."/>
        </authorList>
    </citation>
    <scope>NUCLEOTIDE SEQUENCE [LARGE SCALE GENOMIC DNA]</scope>
    <source>
        <strain evidence="4">DSM 28223</strain>
    </source>
</reference>
<protein>
    <submittedName>
        <fullName evidence="3">TadE-like protein</fullName>
    </submittedName>
</protein>